<name>A0A3M2LWW0_9ACTN</name>
<sequence length="125" mass="14162">MAKTPELNMRELVGWQRKFQVWQYSVSHSVLLLRSTPTQEHPTRIDVAFSDVTVMRVRDSFASLLLSETTPEQAAAYASPDDIRRRNLYLINDGEGYVAAGNCAWHEDEGNHRTPSRFGPLRGTA</sequence>
<keyword evidence="2" id="KW-1185">Reference proteome</keyword>
<proteinExistence type="predicted"/>
<dbReference type="RefSeq" id="WP_122183458.1">
    <property type="nucleotide sequence ID" value="NZ_RFFJ01000039.1"/>
</dbReference>
<dbReference type="EMBL" id="RFFJ01000039">
    <property type="protein sequence ID" value="RMI42044.1"/>
    <property type="molecule type" value="Genomic_DNA"/>
</dbReference>
<protein>
    <submittedName>
        <fullName evidence="1">Uncharacterized protein</fullName>
    </submittedName>
</protein>
<dbReference type="AlphaFoldDB" id="A0A3M2LWW0"/>
<accession>A0A3M2LWW0</accession>
<evidence type="ECO:0000313" key="1">
    <source>
        <dbReference type="EMBL" id="RMI42044.1"/>
    </source>
</evidence>
<organism evidence="1 2">
    <name type="scientific">Streptomyces triticirhizae</name>
    <dbReference type="NCBI Taxonomy" id="2483353"/>
    <lineage>
        <taxon>Bacteria</taxon>
        <taxon>Bacillati</taxon>
        <taxon>Actinomycetota</taxon>
        <taxon>Actinomycetes</taxon>
        <taxon>Kitasatosporales</taxon>
        <taxon>Streptomycetaceae</taxon>
        <taxon>Streptomyces</taxon>
    </lineage>
</organism>
<gene>
    <name evidence="1" type="ORF">EBN88_10005</name>
</gene>
<evidence type="ECO:0000313" key="2">
    <source>
        <dbReference type="Proteomes" id="UP000278673"/>
    </source>
</evidence>
<dbReference type="Proteomes" id="UP000278673">
    <property type="component" value="Unassembled WGS sequence"/>
</dbReference>
<reference evidence="1 2" key="1">
    <citation type="submission" date="2018-10" db="EMBL/GenBank/DDBJ databases">
        <title>Isolation, diversity and antifungal activity of actinobacteria from wheat.</title>
        <authorList>
            <person name="Han C."/>
        </authorList>
    </citation>
    <scope>NUCLEOTIDE SEQUENCE [LARGE SCALE GENOMIC DNA]</scope>
    <source>
        <strain evidence="1 2">NEAU-YY642</strain>
    </source>
</reference>
<comment type="caution">
    <text evidence="1">The sequence shown here is derived from an EMBL/GenBank/DDBJ whole genome shotgun (WGS) entry which is preliminary data.</text>
</comment>